<dbReference type="Gene3D" id="3.90.550.10">
    <property type="entry name" value="Spore Coat Polysaccharide Biosynthesis Protein SpsA, Chain A"/>
    <property type="match status" value="1"/>
</dbReference>
<evidence type="ECO:0000313" key="3">
    <source>
        <dbReference type="Proteomes" id="UP000034588"/>
    </source>
</evidence>
<name>A0A0G1VV86_9BACT</name>
<feature type="domain" description="Glycosyltransferase 2-like" evidence="1">
    <location>
        <begin position="6"/>
        <end position="136"/>
    </location>
</feature>
<dbReference type="Proteomes" id="UP000034588">
    <property type="component" value="Unassembled WGS sequence"/>
</dbReference>
<proteinExistence type="predicted"/>
<dbReference type="AlphaFoldDB" id="A0A0G1VV86"/>
<sequence>MDSLTFIIPVYNDERSVAMVITKSVAVGKKLRIPFRILVVNDASTDSSGKILSRLALRMKHLTVITHTTNAGYGQTIKELYASARTAWLFSLPGDYQIEPDQVTKLWPHRTDADMIIGWRINRRDSPLRLGQSRMYNILLRTMFGLPIHDVNSARLMKTSIMKSIPLTTSSAFIDAELVINALRAGFRIAEIPIAHRARAGVGANGGKLTTILPTVMDMIKFFFGP</sequence>
<evidence type="ECO:0000313" key="2">
    <source>
        <dbReference type="EMBL" id="KKW10376.1"/>
    </source>
</evidence>
<dbReference type="InterPro" id="IPR029044">
    <property type="entry name" value="Nucleotide-diphossugar_trans"/>
</dbReference>
<keyword evidence="2" id="KW-0808">Transferase</keyword>
<dbReference type="InterPro" id="IPR001173">
    <property type="entry name" value="Glyco_trans_2-like"/>
</dbReference>
<gene>
    <name evidence="2" type="ORF">UY48_C0039G0003</name>
</gene>
<dbReference type="InterPro" id="IPR050256">
    <property type="entry name" value="Glycosyltransferase_2"/>
</dbReference>
<protein>
    <submittedName>
        <fullName evidence="2">Glycosyl transferase, family 2</fullName>
    </submittedName>
</protein>
<reference evidence="2 3" key="1">
    <citation type="journal article" date="2015" name="Nature">
        <title>rRNA introns, odd ribosomes, and small enigmatic genomes across a large radiation of phyla.</title>
        <authorList>
            <person name="Brown C.T."/>
            <person name="Hug L.A."/>
            <person name="Thomas B.C."/>
            <person name="Sharon I."/>
            <person name="Castelle C.J."/>
            <person name="Singh A."/>
            <person name="Wilkins M.J."/>
            <person name="Williams K.H."/>
            <person name="Banfield J.F."/>
        </authorList>
    </citation>
    <scope>NUCLEOTIDE SEQUENCE [LARGE SCALE GENOMIC DNA]</scope>
</reference>
<dbReference type="Pfam" id="PF00535">
    <property type="entry name" value="Glycos_transf_2"/>
    <property type="match status" value="1"/>
</dbReference>
<comment type="caution">
    <text evidence="2">The sequence shown here is derived from an EMBL/GenBank/DDBJ whole genome shotgun (WGS) entry which is preliminary data.</text>
</comment>
<dbReference type="EMBL" id="LCQD01000039">
    <property type="protein sequence ID" value="KKW10376.1"/>
    <property type="molecule type" value="Genomic_DNA"/>
</dbReference>
<evidence type="ECO:0000259" key="1">
    <source>
        <dbReference type="Pfam" id="PF00535"/>
    </source>
</evidence>
<dbReference type="CDD" id="cd04179">
    <property type="entry name" value="DPM_DPG-synthase_like"/>
    <property type="match status" value="1"/>
</dbReference>
<organism evidence="2 3">
    <name type="scientific">Candidatus Gottesmanbacteria bacterium GW2011_GWB1_49_7</name>
    <dbReference type="NCBI Taxonomy" id="1618448"/>
    <lineage>
        <taxon>Bacteria</taxon>
        <taxon>Candidatus Gottesmaniibacteriota</taxon>
    </lineage>
</organism>
<accession>A0A0G1VV86</accession>
<dbReference type="GO" id="GO:0016740">
    <property type="term" value="F:transferase activity"/>
    <property type="evidence" value="ECO:0007669"/>
    <property type="project" value="UniProtKB-KW"/>
</dbReference>
<dbReference type="PANTHER" id="PTHR48090">
    <property type="entry name" value="UNDECAPRENYL-PHOSPHATE 4-DEOXY-4-FORMAMIDO-L-ARABINOSE TRANSFERASE-RELATED"/>
    <property type="match status" value="1"/>
</dbReference>
<dbReference type="SUPFAM" id="SSF53448">
    <property type="entry name" value="Nucleotide-diphospho-sugar transferases"/>
    <property type="match status" value="1"/>
</dbReference>